<reference evidence="2" key="1">
    <citation type="journal article" date="2017" name="Genome Announc.">
        <title>Draft Genome Sequence of Terrimicrobium sacchariphilum NM-5T, a Facultative Anaerobic Soil Bacterium of the Class Spartobacteria.</title>
        <authorList>
            <person name="Qiu Y.L."/>
            <person name="Tourlousse D.M."/>
            <person name="Matsuura N."/>
            <person name="Ohashi A."/>
            <person name="Sekiguchi Y."/>
        </authorList>
    </citation>
    <scope>NUCLEOTIDE SEQUENCE [LARGE SCALE GENOMIC DNA]</scope>
    <source>
        <strain evidence="2">NM-5</strain>
    </source>
</reference>
<dbReference type="InParanoid" id="A0A146G6E9"/>
<gene>
    <name evidence="1" type="ORF">TSACC_21729</name>
</gene>
<evidence type="ECO:0000313" key="2">
    <source>
        <dbReference type="Proteomes" id="UP000076023"/>
    </source>
</evidence>
<evidence type="ECO:0008006" key="3">
    <source>
        <dbReference type="Google" id="ProtNLM"/>
    </source>
</evidence>
<dbReference type="AlphaFoldDB" id="A0A146G6E9"/>
<name>A0A146G6E9_TERSA</name>
<dbReference type="Proteomes" id="UP000076023">
    <property type="component" value="Unassembled WGS sequence"/>
</dbReference>
<dbReference type="EMBL" id="BDCO01000002">
    <property type="protein sequence ID" value="GAT33315.1"/>
    <property type="molecule type" value="Genomic_DNA"/>
</dbReference>
<evidence type="ECO:0000313" key="1">
    <source>
        <dbReference type="EMBL" id="GAT33315.1"/>
    </source>
</evidence>
<organism evidence="1 2">
    <name type="scientific">Terrimicrobium sacchariphilum</name>
    <dbReference type="NCBI Taxonomy" id="690879"/>
    <lineage>
        <taxon>Bacteria</taxon>
        <taxon>Pseudomonadati</taxon>
        <taxon>Verrucomicrobiota</taxon>
        <taxon>Terrimicrobiia</taxon>
        <taxon>Terrimicrobiales</taxon>
        <taxon>Terrimicrobiaceae</taxon>
        <taxon>Terrimicrobium</taxon>
    </lineage>
</organism>
<dbReference type="OrthoDB" id="198216at2"/>
<keyword evidence="2" id="KW-1185">Reference proteome</keyword>
<dbReference type="STRING" id="690879.TSACC_21729"/>
<proteinExistence type="predicted"/>
<sequence length="168" mass="17815">MAKQKYRDFTNFPEGFFSLRLFTPIMKRTLLLIAIAVSLAPGLLRAQSAELDEYVAVSAALAQDNLGSAKAAAEKLAREKGALSAPASQVAEAASLDAARESFRTLSAAAEKLASGQSGYYVFRCPMAGADWVQKSKDVQNPYMGKQMSSCGSIKDSTAPMKMGGCCG</sequence>
<comment type="caution">
    <text evidence="1">The sequence shown here is derived from an EMBL/GenBank/DDBJ whole genome shotgun (WGS) entry which is preliminary data.</text>
</comment>
<accession>A0A146G6E9</accession>
<protein>
    <recommendedName>
        <fullName evidence="3">DUF3347 domain-containing protein</fullName>
    </recommendedName>
</protein>